<dbReference type="InterPro" id="IPR003660">
    <property type="entry name" value="HAMP_dom"/>
</dbReference>
<dbReference type="RefSeq" id="WP_120107605.1">
    <property type="nucleotide sequence ID" value="NZ_QXQB01000001.1"/>
</dbReference>
<dbReference type="Pfam" id="PF00672">
    <property type="entry name" value="HAMP"/>
    <property type="match status" value="1"/>
</dbReference>
<feature type="domain" description="HAMP" evidence="8">
    <location>
        <begin position="310"/>
        <end position="362"/>
    </location>
</feature>
<dbReference type="SUPFAM" id="SSF158472">
    <property type="entry name" value="HAMP domain-like"/>
    <property type="match status" value="1"/>
</dbReference>
<keyword evidence="7" id="KW-0812">Transmembrane</keyword>
<evidence type="ECO:0000256" key="1">
    <source>
        <dbReference type="ARBA" id="ARBA00004651"/>
    </source>
</evidence>
<dbReference type="CDD" id="cd06225">
    <property type="entry name" value="HAMP"/>
    <property type="match status" value="1"/>
</dbReference>
<evidence type="ECO:0000313" key="10">
    <source>
        <dbReference type="Proteomes" id="UP000267798"/>
    </source>
</evidence>
<evidence type="ECO:0000256" key="2">
    <source>
        <dbReference type="ARBA" id="ARBA00022475"/>
    </source>
</evidence>
<keyword evidence="10" id="KW-1185">Reference proteome</keyword>
<dbReference type="GO" id="GO:0000155">
    <property type="term" value="F:phosphorelay sensor kinase activity"/>
    <property type="evidence" value="ECO:0007669"/>
    <property type="project" value="InterPro"/>
</dbReference>
<organism evidence="9 10">
    <name type="scientific">Paenibacillus pinisoli</name>
    <dbReference type="NCBI Taxonomy" id="1276110"/>
    <lineage>
        <taxon>Bacteria</taxon>
        <taxon>Bacillati</taxon>
        <taxon>Bacillota</taxon>
        <taxon>Bacilli</taxon>
        <taxon>Bacillales</taxon>
        <taxon>Paenibacillaceae</taxon>
        <taxon>Paenibacillus</taxon>
    </lineage>
</organism>
<evidence type="ECO:0000256" key="3">
    <source>
        <dbReference type="ARBA" id="ARBA00022553"/>
    </source>
</evidence>
<proteinExistence type="predicted"/>
<dbReference type="GO" id="GO:0005886">
    <property type="term" value="C:plasma membrane"/>
    <property type="evidence" value="ECO:0007669"/>
    <property type="project" value="UniProtKB-SubCell"/>
</dbReference>
<dbReference type="Gene3D" id="6.10.340.10">
    <property type="match status" value="1"/>
</dbReference>
<reference evidence="9 10" key="1">
    <citation type="submission" date="2018-09" db="EMBL/GenBank/DDBJ databases">
        <title>Paenibacillus aracenensis nov. sp. isolated from a cave in southern Spain.</title>
        <authorList>
            <person name="Jurado V."/>
            <person name="Gutierrez-Patricio S."/>
            <person name="Gonzalez-Pimentel J.L."/>
            <person name="Miller A.Z."/>
            <person name="Laiz L."/>
            <person name="Saiz-Jimenez C."/>
        </authorList>
    </citation>
    <scope>NUCLEOTIDE SEQUENCE [LARGE SCALE GENOMIC DNA]</scope>
    <source>
        <strain evidence="9 10">JCM 19203</strain>
    </source>
</reference>
<sequence length="585" mass="66749">MPRKITIFSKVIIMIVLFLIPVLVLYGYTNKVSVDVVENEIGANSLGQLSFLLQQFDATVEQLAMYTVTLSADPHVRELMERDKTVPYDRQREEYRINKKLSLQSVSSSWMNEITLYLPKQNMMLSSNLLKDYDPWGDVKRFALRKGWIYDDDPQGYAQVPGARFVRQISEPYSATSIEQVEAMFQVGFPVSNISGMMDMVKWDGRSDPFLYNKAYEPIGSTTMDAEAVREVMSELGGRELGDSGQVVADIGMGRVAIFYVKSQQLGWYLVDYVPVENILQPIHKTNAMFYATIGLLLAMGVIASYLLYRNVQRPIGKLMRGVQMLKKGNLSTRIENSSSNEFDFLFLRFNEMAEEIQDLVERVYAEKIRGHEATLKQLQAQINPHFLYNSLFFIINTAKMQDTPSVVAMAQNLAEYYRYTTRMEDRPASLREELQLVENYLEIHNLRLGRLRYELDVPEEMLELPLPRLLLQPIVENAIVHGIERKPGAGLIRIAGHAGDGRYMLVVEDNGAGMPYEQLLRLEQKLRQPLEEQTSCGIWNVHQRLRYLFGPGSGLQLAISPLGGLQVTMIWREESEHGAIADRG</sequence>
<accession>A0A3A6PJ12</accession>
<keyword evidence="6 7" id="KW-0472">Membrane</keyword>
<dbReference type="Pfam" id="PF06580">
    <property type="entry name" value="His_kinase"/>
    <property type="match status" value="1"/>
</dbReference>
<evidence type="ECO:0000313" key="9">
    <source>
        <dbReference type="EMBL" id="RJX41277.1"/>
    </source>
</evidence>
<evidence type="ECO:0000256" key="7">
    <source>
        <dbReference type="SAM" id="Phobius"/>
    </source>
</evidence>
<keyword evidence="4" id="KW-0808">Transferase</keyword>
<dbReference type="AlphaFoldDB" id="A0A3A6PJ12"/>
<name>A0A3A6PJ12_9BACL</name>
<dbReference type="Proteomes" id="UP000267798">
    <property type="component" value="Unassembled WGS sequence"/>
</dbReference>
<dbReference type="InterPro" id="IPR010559">
    <property type="entry name" value="Sig_transdc_His_kin_internal"/>
</dbReference>
<dbReference type="InterPro" id="IPR036890">
    <property type="entry name" value="HATPase_C_sf"/>
</dbReference>
<dbReference type="OrthoDB" id="2521939at2"/>
<comment type="subcellular location">
    <subcellularLocation>
        <location evidence="1">Cell membrane</location>
        <topology evidence="1">Multi-pass membrane protein</topology>
    </subcellularLocation>
</comment>
<comment type="caution">
    <text evidence="9">The sequence shown here is derived from an EMBL/GenBank/DDBJ whole genome shotgun (WGS) entry which is preliminary data.</text>
</comment>
<keyword evidence="5" id="KW-0418">Kinase</keyword>
<gene>
    <name evidence="9" type="ORF">D3P09_04645</name>
</gene>
<feature type="transmembrane region" description="Helical" evidence="7">
    <location>
        <begin position="288"/>
        <end position="309"/>
    </location>
</feature>
<protein>
    <submittedName>
        <fullName evidence="9">HAMP domain-containing protein</fullName>
    </submittedName>
</protein>
<evidence type="ECO:0000256" key="4">
    <source>
        <dbReference type="ARBA" id="ARBA00022679"/>
    </source>
</evidence>
<dbReference type="Pfam" id="PF02518">
    <property type="entry name" value="HATPase_c"/>
    <property type="match status" value="1"/>
</dbReference>
<keyword evidence="7" id="KW-1133">Transmembrane helix</keyword>
<evidence type="ECO:0000256" key="6">
    <source>
        <dbReference type="ARBA" id="ARBA00023136"/>
    </source>
</evidence>
<evidence type="ECO:0000256" key="5">
    <source>
        <dbReference type="ARBA" id="ARBA00022777"/>
    </source>
</evidence>
<evidence type="ECO:0000259" key="8">
    <source>
        <dbReference type="PROSITE" id="PS50885"/>
    </source>
</evidence>
<dbReference type="InterPro" id="IPR003594">
    <property type="entry name" value="HATPase_dom"/>
</dbReference>
<dbReference type="SUPFAM" id="SSF55874">
    <property type="entry name" value="ATPase domain of HSP90 chaperone/DNA topoisomerase II/histidine kinase"/>
    <property type="match status" value="1"/>
</dbReference>
<dbReference type="SMART" id="SM00304">
    <property type="entry name" value="HAMP"/>
    <property type="match status" value="1"/>
</dbReference>
<dbReference type="EMBL" id="QXQB01000001">
    <property type="protein sequence ID" value="RJX41277.1"/>
    <property type="molecule type" value="Genomic_DNA"/>
</dbReference>
<dbReference type="Gene3D" id="3.30.565.10">
    <property type="entry name" value="Histidine kinase-like ATPase, C-terminal domain"/>
    <property type="match status" value="1"/>
</dbReference>
<dbReference type="PANTHER" id="PTHR34220">
    <property type="entry name" value="SENSOR HISTIDINE KINASE YPDA"/>
    <property type="match status" value="1"/>
</dbReference>
<dbReference type="PANTHER" id="PTHR34220:SF7">
    <property type="entry name" value="SENSOR HISTIDINE KINASE YPDA"/>
    <property type="match status" value="1"/>
</dbReference>
<keyword evidence="3" id="KW-0597">Phosphoprotein</keyword>
<dbReference type="PROSITE" id="PS50885">
    <property type="entry name" value="HAMP"/>
    <property type="match status" value="1"/>
</dbReference>
<dbReference type="InterPro" id="IPR050640">
    <property type="entry name" value="Bact_2-comp_sensor_kinase"/>
</dbReference>
<feature type="transmembrane region" description="Helical" evidence="7">
    <location>
        <begin position="7"/>
        <end position="28"/>
    </location>
</feature>
<keyword evidence="2" id="KW-1003">Cell membrane</keyword>